<accession>A0AAV3QQY3</accession>
<organism evidence="1 2">
    <name type="scientific">Lithospermum erythrorhizon</name>
    <name type="common">Purple gromwell</name>
    <name type="synonym">Lithospermum officinale var. erythrorhizon</name>
    <dbReference type="NCBI Taxonomy" id="34254"/>
    <lineage>
        <taxon>Eukaryota</taxon>
        <taxon>Viridiplantae</taxon>
        <taxon>Streptophyta</taxon>
        <taxon>Embryophyta</taxon>
        <taxon>Tracheophyta</taxon>
        <taxon>Spermatophyta</taxon>
        <taxon>Magnoliopsida</taxon>
        <taxon>eudicotyledons</taxon>
        <taxon>Gunneridae</taxon>
        <taxon>Pentapetalae</taxon>
        <taxon>asterids</taxon>
        <taxon>lamiids</taxon>
        <taxon>Boraginales</taxon>
        <taxon>Boraginaceae</taxon>
        <taxon>Boraginoideae</taxon>
        <taxon>Lithospermeae</taxon>
        <taxon>Lithospermum</taxon>
    </lineage>
</organism>
<evidence type="ECO:0000313" key="2">
    <source>
        <dbReference type="Proteomes" id="UP001454036"/>
    </source>
</evidence>
<evidence type="ECO:0000313" key="1">
    <source>
        <dbReference type="EMBL" id="GAA0165426.1"/>
    </source>
</evidence>
<comment type="caution">
    <text evidence="1">The sequence shown here is derived from an EMBL/GenBank/DDBJ whole genome shotgun (WGS) entry which is preliminary data.</text>
</comment>
<dbReference type="EMBL" id="BAABME010005372">
    <property type="protein sequence ID" value="GAA0165426.1"/>
    <property type="molecule type" value="Genomic_DNA"/>
</dbReference>
<proteinExistence type="predicted"/>
<keyword evidence="2" id="KW-1185">Reference proteome</keyword>
<protein>
    <submittedName>
        <fullName evidence="1">Uncharacterized protein</fullName>
    </submittedName>
</protein>
<name>A0AAV3QQY3_LITER</name>
<reference evidence="1 2" key="1">
    <citation type="submission" date="2024-01" db="EMBL/GenBank/DDBJ databases">
        <title>The complete chloroplast genome sequence of Lithospermum erythrorhizon: insights into the phylogenetic relationship among Boraginaceae species and the maternal lineages of purple gromwells.</title>
        <authorList>
            <person name="Okada T."/>
            <person name="Watanabe K."/>
        </authorList>
    </citation>
    <scope>NUCLEOTIDE SEQUENCE [LARGE SCALE GENOMIC DNA]</scope>
</reference>
<dbReference type="AlphaFoldDB" id="A0AAV3QQY3"/>
<gene>
    <name evidence="1" type="ORF">LIER_20833</name>
</gene>
<dbReference type="Proteomes" id="UP001454036">
    <property type="component" value="Unassembled WGS sequence"/>
</dbReference>
<sequence length="89" mass="10012">MFPEKYEEDADPLQAFWDKTLLMQTQPVRAGLGKGRMLGAGYTSAVKPLMDPGPSQADLAPTAVMKDMQRMLVVSEARNKVLEHKYEER</sequence>